<dbReference type="AlphaFoldDB" id="A0AAV1JS72"/>
<organism evidence="1 2">
    <name type="scientific">Leptosia nina</name>
    <dbReference type="NCBI Taxonomy" id="320188"/>
    <lineage>
        <taxon>Eukaryota</taxon>
        <taxon>Metazoa</taxon>
        <taxon>Ecdysozoa</taxon>
        <taxon>Arthropoda</taxon>
        <taxon>Hexapoda</taxon>
        <taxon>Insecta</taxon>
        <taxon>Pterygota</taxon>
        <taxon>Neoptera</taxon>
        <taxon>Endopterygota</taxon>
        <taxon>Lepidoptera</taxon>
        <taxon>Glossata</taxon>
        <taxon>Ditrysia</taxon>
        <taxon>Papilionoidea</taxon>
        <taxon>Pieridae</taxon>
        <taxon>Pierinae</taxon>
        <taxon>Leptosia</taxon>
    </lineage>
</organism>
<evidence type="ECO:0000313" key="1">
    <source>
        <dbReference type="EMBL" id="CAK1552187.1"/>
    </source>
</evidence>
<keyword evidence="2" id="KW-1185">Reference proteome</keyword>
<proteinExistence type="predicted"/>
<comment type="caution">
    <text evidence="1">The sequence shown here is derived from an EMBL/GenBank/DDBJ whole genome shotgun (WGS) entry which is preliminary data.</text>
</comment>
<dbReference type="EMBL" id="CAVLEF010000132">
    <property type="protein sequence ID" value="CAK1552187.1"/>
    <property type="molecule type" value="Genomic_DNA"/>
</dbReference>
<gene>
    <name evidence="1" type="ORF">LNINA_LOCUS11250</name>
</gene>
<dbReference type="Proteomes" id="UP001497472">
    <property type="component" value="Unassembled WGS sequence"/>
</dbReference>
<protein>
    <submittedName>
        <fullName evidence="1">Uncharacterized protein</fullName>
    </submittedName>
</protein>
<reference evidence="1 2" key="1">
    <citation type="submission" date="2023-11" db="EMBL/GenBank/DDBJ databases">
        <authorList>
            <person name="Okamura Y."/>
        </authorList>
    </citation>
    <scope>NUCLEOTIDE SEQUENCE [LARGE SCALE GENOMIC DNA]</scope>
</reference>
<accession>A0AAV1JS72</accession>
<sequence>MKANGSRREEREEKISRKKSVNFLVHRNAHEMKSTYLTTLVGVAVRWGGGGGRCGAGRARAGPACGAQCGQSSAFGAASKLFSG</sequence>
<evidence type="ECO:0000313" key="2">
    <source>
        <dbReference type="Proteomes" id="UP001497472"/>
    </source>
</evidence>
<name>A0AAV1JS72_9NEOP</name>